<evidence type="ECO:0000313" key="2">
    <source>
        <dbReference type="EMBL" id="ATZ81141.1"/>
    </source>
</evidence>
<gene>
    <name evidence="2" type="ORF">BMW23_1097</name>
</gene>
<evidence type="ECO:0000313" key="3">
    <source>
        <dbReference type="Proteomes" id="UP000240325"/>
    </source>
</evidence>
<organism evidence="2">
    <name type="scientific">Bodo saltans virus</name>
    <dbReference type="NCBI Taxonomy" id="2024608"/>
    <lineage>
        <taxon>Viruses</taxon>
        <taxon>Varidnaviria</taxon>
        <taxon>Bamfordvirae</taxon>
        <taxon>Nucleocytoviricota</taxon>
        <taxon>Megaviricetes</taxon>
        <taxon>Imitervirales</taxon>
        <taxon>Mimiviridae</taxon>
        <taxon>Klosneuvirinae</taxon>
        <taxon>Theiavirus</taxon>
        <taxon>Theiavirus salishense</taxon>
    </lineage>
</organism>
<accession>A0A2H4UW31</accession>
<name>A0A2H4UW31_9VIRU</name>
<proteinExistence type="predicted"/>
<feature type="region of interest" description="Disordered" evidence="1">
    <location>
        <begin position="355"/>
        <end position="383"/>
    </location>
</feature>
<evidence type="ECO:0000256" key="1">
    <source>
        <dbReference type="SAM" id="MobiDB-lite"/>
    </source>
</evidence>
<dbReference type="EMBL" id="MF782455">
    <property type="protein sequence ID" value="ATZ81141.1"/>
    <property type="molecule type" value="Genomic_DNA"/>
</dbReference>
<protein>
    <submittedName>
        <fullName evidence="2">Uncharacterized protein</fullName>
    </submittedName>
</protein>
<dbReference type="Proteomes" id="UP000240325">
    <property type="component" value="Segment"/>
</dbReference>
<keyword evidence="3" id="KW-1185">Reference proteome</keyword>
<sequence>MSSSLSYVPKTIGECLDTRDNINRRINTIINENKFEFWKEGISTLPSAESQIQSILDRFQSLNELTDFINYVSITKQSGITMPSFIDDVEPLELSLFLLRENNLFLTHLKNIATHCITCANNTRSASVKYDDVIKQNLDKELLKIKCDYEEEKKRAKEFSQPMPDETLYNDKMDVAKTRAKMTMSVLVDPLGIKNFVSKIESFVQYIETYANIKIDAINSIDISTDIAEFIEKRNIASKKMAIGEIDNGTDTGNGTFTSLAELGIMIKTLNKNIENAIGKITVVSYSKGCGKNVENEDVNNAVQKMTDVLCNIRVLIVCMQKFKEGMCLYFTTLHPLSGLPMTVDGLVRVGYEVKTKTSSNQTNGKGSRGGKGRGGRGGRGGFEFEREEENTWENSQQKEQKDQYSLIECLTKMASKLKNVEPSLEKAKKDHEKTILDSISAKQDGRTKNGTALKPNELEDIAKAVRAGDTKTWSIADGLDRAQTRIEKLLAQITEMQSSTRKSANSSIKLNVPEEKNMHWSKHNHDLSYW</sequence>
<reference evidence="2" key="1">
    <citation type="journal article" date="2017" name="Elife">
        <title>The kinetoplastid-infecting Bodo saltans virus (BsV), a window into the most abundant giant viruses in the sea.</title>
        <authorList>
            <person name="Deeg C.M."/>
            <person name="Chow C.-E.T."/>
            <person name="Suttle C.A."/>
        </authorList>
    </citation>
    <scope>NUCLEOTIDE SEQUENCE</scope>
    <source>
        <strain evidence="2">NG1</strain>
    </source>
</reference>